<protein>
    <submittedName>
        <fullName evidence="1">Uncharacterized protein</fullName>
    </submittedName>
</protein>
<dbReference type="GeneID" id="59148394"/>
<dbReference type="Gene3D" id="3.20.20.80">
    <property type="entry name" value="Glycosidases"/>
    <property type="match status" value="1"/>
</dbReference>
<gene>
    <name evidence="1" type="ORF">IG193_00820</name>
</gene>
<organism evidence="1 2">
    <name type="scientific">Infirmifilum lucidum</name>
    <dbReference type="NCBI Taxonomy" id="2776706"/>
    <lineage>
        <taxon>Archaea</taxon>
        <taxon>Thermoproteota</taxon>
        <taxon>Thermoprotei</taxon>
        <taxon>Thermofilales</taxon>
        <taxon>Thermofilaceae</taxon>
        <taxon>Infirmifilum</taxon>
    </lineage>
</organism>
<dbReference type="InParanoid" id="A0A7L9FHB7"/>
<dbReference type="KEGG" id="thel:IG193_00820"/>
<accession>A0A7L9FHB7</accession>
<dbReference type="AlphaFoldDB" id="A0A7L9FHB7"/>
<dbReference type="EMBL" id="CP062310">
    <property type="protein sequence ID" value="QOJ79041.1"/>
    <property type="molecule type" value="Genomic_DNA"/>
</dbReference>
<evidence type="ECO:0000313" key="2">
    <source>
        <dbReference type="Proteomes" id="UP000594121"/>
    </source>
</evidence>
<keyword evidence="2" id="KW-1185">Reference proteome</keyword>
<dbReference type="RefSeq" id="WP_192819013.1">
    <property type="nucleotide sequence ID" value="NZ_CP062310.1"/>
</dbReference>
<dbReference type="SUPFAM" id="SSF51445">
    <property type="entry name" value="(Trans)glycosidases"/>
    <property type="match status" value="1"/>
</dbReference>
<sequence length="167" mass="19411">MNWYYYPRPASYYTSLIEYFKSRGYTQIVAPGLWNWNRYYPNFERVLENVSNFLEAVKKAGVHGFMVTAWGDNGEECFFRLLYPLLVASMEYAEGDGKWEFSWMALTGESERVLNCRKKLGVGVIADNLKGFLLGFTERHLIGDEWIALDSFYASASEELKQSFRKA</sequence>
<dbReference type="InterPro" id="IPR017853">
    <property type="entry name" value="GH"/>
</dbReference>
<dbReference type="Proteomes" id="UP000594121">
    <property type="component" value="Chromosome"/>
</dbReference>
<reference evidence="1 2" key="1">
    <citation type="submission" date="2020-10" db="EMBL/GenBank/DDBJ databases">
        <title>Thermofilum lucidum 3507LT sp. nov. a novel member of Thermofilaceae family isolated from Chile hot spring, and proposal of description order Thermofilales.</title>
        <authorList>
            <person name="Zayulina K.S."/>
            <person name="Elcheninov A.G."/>
            <person name="Toshchakov S.V."/>
            <person name="Kublanov I.V."/>
        </authorList>
    </citation>
    <scope>NUCLEOTIDE SEQUENCE [LARGE SCALE GENOMIC DNA]</scope>
    <source>
        <strain evidence="1 2">3507LT</strain>
    </source>
</reference>
<name>A0A7L9FHB7_9CREN</name>
<evidence type="ECO:0000313" key="1">
    <source>
        <dbReference type="EMBL" id="QOJ79041.1"/>
    </source>
</evidence>
<proteinExistence type="predicted"/>